<protein>
    <recommendedName>
        <fullName evidence="4">tRNA pseudouridine synthase A</fullName>
        <ecNumber evidence="4">5.4.99.12</ecNumber>
    </recommendedName>
    <alternativeName>
        <fullName evidence="4">tRNA pseudouridine(38-40) synthase</fullName>
    </alternativeName>
    <alternativeName>
        <fullName evidence="4">tRNA pseudouridylate synthase I</fullName>
    </alternativeName>
    <alternativeName>
        <fullName evidence="4">tRNA-uridine isomerase I</fullName>
    </alternativeName>
</protein>
<feature type="domain" description="Pseudouridine synthase I TruA alpha/beta" evidence="8">
    <location>
        <begin position="128"/>
        <end position="225"/>
    </location>
</feature>
<dbReference type="PANTHER" id="PTHR11142:SF0">
    <property type="entry name" value="TRNA PSEUDOURIDINE SYNTHASE-LIKE 1"/>
    <property type="match status" value="1"/>
</dbReference>
<dbReference type="Gene3D" id="3.30.70.660">
    <property type="entry name" value="Pseudouridine synthase I, catalytic domain, C-terminal subdomain"/>
    <property type="match status" value="1"/>
</dbReference>
<evidence type="ECO:0000256" key="7">
    <source>
        <dbReference type="RuleBase" id="RU003792"/>
    </source>
</evidence>
<accession>A0A9X9S2L8</accession>
<dbReference type="GO" id="GO:0031119">
    <property type="term" value="P:tRNA pseudouridine synthesis"/>
    <property type="evidence" value="ECO:0007669"/>
    <property type="project" value="UniProtKB-UniRule"/>
</dbReference>
<dbReference type="SUPFAM" id="SSF55120">
    <property type="entry name" value="Pseudouridine synthase"/>
    <property type="match status" value="1"/>
</dbReference>
<dbReference type="PANTHER" id="PTHR11142">
    <property type="entry name" value="PSEUDOURIDYLATE SYNTHASE"/>
    <property type="match status" value="1"/>
</dbReference>
<dbReference type="HAMAP" id="MF_00171">
    <property type="entry name" value="TruA"/>
    <property type="match status" value="1"/>
</dbReference>
<organism evidence="9 10">
    <name type="scientific">Methanogenium organophilum</name>
    <dbReference type="NCBI Taxonomy" id="2199"/>
    <lineage>
        <taxon>Archaea</taxon>
        <taxon>Methanobacteriati</taxon>
        <taxon>Methanobacteriota</taxon>
        <taxon>Stenosarchaea group</taxon>
        <taxon>Methanomicrobia</taxon>
        <taxon>Methanomicrobiales</taxon>
        <taxon>Methanomicrobiaceae</taxon>
        <taxon>Methanogenium</taxon>
    </lineage>
</organism>
<dbReference type="InterPro" id="IPR020094">
    <property type="entry name" value="TruA/RsuA/RluB/E/F_N"/>
</dbReference>
<keyword evidence="2 4" id="KW-0819">tRNA processing</keyword>
<dbReference type="AlphaFoldDB" id="A0A9X9S2L8"/>
<dbReference type="EMBL" id="CP113361">
    <property type="protein sequence ID" value="WAI00382.1"/>
    <property type="molecule type" value="Genomic_DNA"/>
</dbReference>
<feature type="binding site" evidence="4 6">
    <location>
        <position position="110"/>
    </location>
    <ligand>
        <name>substrate</name>
    </ligand>
</feature>
<proteinExistence type="inferred from homology"/>
<gene>
    <name evidence="4 9" type="primary">truA</name>
    <name evidence="9" type="ORF">OU421_08040</name>
</gene>
<evidence type="ECO:0000313" key="10">
    <source>
        <dbReference type="Proteomes" id="UP001163096"/>
    </source>
</evidence>
<dbReference type="EC" id="5.4.99.12" evidence="4"/>
<dbReference type="GeneID" id="76835044"/>
<evidence type="ECO:0000256" key="2">
    <source>
        <dbReference type="ARBA" id="ARBA00022694"/>
    </source>
</evidence>
<dbReference type="NCBIfam" id="TIGR00071">
    <property type="entry name" value="hisT_truA"/>
    <property type="match status" value="1"/>
</dbReference>
<dbReference type="KEGG" id="mou:OU421_08040"/>
<dbReference type="RefSeq" id="WP_268185577.1">
    <property type="nucleotide sequence ID" value="NZ_CP113361.1"/>
</dbReference>
<dbReference type="InterPro" id="IPR020097">
    <property type="entry name" value="PsdUridine_synth_TruA_a/b_dom"/>
</dbReference>
<keyword evidence="10" id="KW-1185">Reference proteome</keyword>
<evidence type="ECO:0000256" key="6">
    <source>
        <dbReference type="PIRSR" id="PIRSR001430-2"/>
    </source>
</evidence>
<name>A0A9X9S2L8_METOG</name>
<evidence type="ECO:0000313" key="9">
    <source>
        <dbReference type="EMBL" id="WAI00382.1"/>
    </source>
</evidence>
<evidence type="ECO:0000259" key="8">
    <source>
        <dbReference type="Pfam" id="PF01416"/>
    </source>
</evidence>
<keyword evidence="3 4" id="KW-0413">Isomerase</keyword>
<evidence type="ECO:0000256" key="4">
    <source>
        <dbReference type="HAMAP-Rule" id="MF_00171"/>
    </source>
</evidence>
<dbReference type="InterPro" id="IPR020095">
    <property type="entry name" value="PsdUridine_synth_TruA_C"/>
</dbReference>
<evidence type="ECO:0000256" key="3">
    <source>
        <dbReference type="ARBA" id="ARBA00023235"/>
    </source>
</evidence>
<comment type="caution">
    <text evidence="4">Lacks conserved residue(s) required for the propagation of feature annotation.</text>
</comment>
<dbReference type="Pfam" id="PF01416">
    <property type="entry name" value="PseudoU_synth_1"/>
    <property type="match status" value="1"/>
</dbReference>
<comment type="similarity">
    <text evidence="1 4 7">Belongs to the tRNA pseudouridine synthase TruA family.</text>
</comment>
<comment type="function">
    <text evidence="4">Formation of pseudouridine at positions 38, 39 and 40 in the anticodon stem and loop of transfer RNAs.</text>
</comment>
<dbReference type="PIRSF" id="PIRSF001430">
    <property type="entry name" value="tRNA_psdUrid_synth"/>
    <property type="match status" value="1"/>
</dbReference>
<feature type="active site" description="Nucleophile" evidence="4 5">
    <location>
        <position position="55"/>
    </location>
</feature>
<dbReference type="Gene3D" id="3.30.70.580">
    <property type="entry name" value="Pseudouridine synthase I, catalytic domain, N-terminal subdomain"/>
    <property type="match status" value="1"/>
</dbReference>
<dbReference type="InterPro" id="IPR020103">
    <property type="entry name" value="PsdUridine_synth_cat_dom_sf"/>
</dbReference>
<dbReference type="GO" id="GO:0160147">
    <property type="term" value="F:tRNA pseudouridine(38-40) synthase activity"/>
    <property type="evidence" value="ECO:0007669"/>
    <property type="project" value="UniProtKB-EC"/>
</dbReference>
<dbReference type="Proteomes" id="UP001163096">
    <property type="component" value="Chromosome"/>
</dbReference>
<dbReference type="GO" id="GO:0003723">
    <property type="term" value="F:RNA binding"/>
    <property type="evidence" value="ECO:0007669"/>
    <property type="project" value="InterPro"/>
</dbReference>
<reference evidence="9" key="1">
    <citation type="submission" date="2022-11" db="EMBL/GenBank/DDBJ databases">
        <title>Complete genome sequence of Methanogenium organophilum DSM 3596.</title>
        <authorList>
            <person name="Chen S.-C."/>
            <person name="Lai S.-J."/>
            <person name="You Y.-T."/>
        </authorList>
    </citation>
    <scope>NUCLEOTIDE SEQUENCE</scope>
    <source>
        <strain evidence="9">DSM 3596</strain>
    </source>
</reference>
<sequence length="262" mass="30022">MRLAFQVAYIGTDFHGSQMQASSRTVEGTFIRDCQDLGLFDDWRKAGFAFSGRTDRGVHARRQICAFTTSLPERAIGRLNRILPEDCWCTGWAETDETFHPRYHAKTRTYRYYLYDDGTTDLACMQEAASLLLGTHNFTHFSRLKGKNPEKTILSSQIHIENGFYVYEITAPGFLWNMVRCIVTALVAIGRNEIDTDYLTALLNATPRMRHLTPAPAEGLILWDIDCGITFTPLAVSGRRKDAVRERRRYFETMKKVDMLLD</sequence>
<comment type="catalytic activity">
    <reaction evidence="4 7">
        <text>uridine(38/39/40) in tRNA = pseudouridine(38/39/40) in tRNA</text>
        <dbReference type="Rhea" id="RHEA:22376"/>
        <dbReference type="Rhea" id="RHEA-COMP:10085"/>
        <dbReference type="Rhea" id="RHEA-COMP:10087"/>
        <dbReference type="ChEBI" id="CHEBI:65314"/>
        <dbReference type="ChEBI" id="CHEBI:65315"/>
        <dbReference type="EC" id="5.4.99.12"/>
    </reaction>
</comment>
<evidence type="ECO:0000256" key="1">
    <source>
        <dbReference type="ARBA" id="ARBA00009375"/>
    </source>
</evidence>
<dbReference type="InterPro" id="IPR001406">
    <property type="entry name" value="PsdUridine_synth_TruA"/>
</dbReference>
<evidence type="ECO:0000256" key="5">
    <source>
        <dbReference type="PIRSR" id="PIRSR001430-1"/>
    </source>
</evidence>